<evidence type="ECO:0000313" key="1">
    <source>
        <dbReference type="EMBL" id="OEO28107.1"/>
    </source>
</evidence>
<keyword evidence="2" id="KW-1185">Reference proteome</keyword>
<accession>A0A1E5XHN6</accession>
<reference evidence="1 2" key="1">
    <citation type="journal article" date="2015" name="Genome Announc.">
        <title>Genome Assemblies of Three Soil-Associated Devosia species: D. insulae, D. limi, and D. soli.</title>
        <authorList>
            <person name="Hassan Y.I."/>
            <person name="Lepp D."/>
            <person name="Zhou T."/>
        </authorList>
    </citation>
    <scope>NUCLEOTIDE SEQUENCE [LARGE SCALE GENOMIC DNA]</scope>
    <source>
        <strain evidence="1 2">DS-56</strain>
    </source>
</reference>
<gene>
    <name evidence="1" type="ORF">VW23_000495</name>
</gene>
<sequence length="113" mass="12716">MSTIEDLIPKILTSTEAHQLKWAQVKLGSGFEFNIEENTVTVWEWFDQDSSTSGYSIALKRSDGVTLDSYVADEYGPQYRDLVKIYRAARRQALGVDSVIDAIGRALDELPPF</sequence>
<dbReference type="EMBL" id="LAJE02000400">
    <property type="protein sequence ID" value="OEO28107.1"/>
    <property type="molecule type" value="Genomic_DNA"/>
</dbReference>
<protein>
    <submittedName>
        <fullName evidence="1">Uncharacterized protein</fullName>
    </submittedName>
</protein>
<dbReference type="Proteomes" id="UP000095463">
    <property type="component" value="Unassembled WGS sequence"/>
</dbReference>
<dbReference type="AlphaFoldDB" id="A0A1E5XHN6"/>
<proteinExistence type="predicted"/>
<organism evidence="1 2">
    <name type="scientific">Devosia insulae DS-56</name>
    <dbReference type="NCBI Taxonomy" id="1116389"/>
    <lineage>
        <taxon>Bacteria</taxon>
        <taxon>Pseudomonadati</taxon>
        <taxon>Pseudomonadota</taxon>
        <taxon>Alphaproteobacteria</taxon>
        <taxon>Hyphomicrobiales</taxon>
        <taxon>Devosiaceae</taxon>
        <taxon>Devosia</taxon>
    </lineage>
</organism>
<evidence type="ECO:0000313" key="2">
    <source>
        <dbReference type="Proteomes" id="UP000095463"/>
    </source>
</evidence>
<dbReference type="RefSeq" id="WP_069912586.1">
    <property type="nucleotide sequence ID" value="NZ_LAJE02000400.1"/>
</dbReference>
<name>A0A1E5XHN6_9HYPH</name>
<comment type="caution">
    <text evidence="1">The sequence shown here is derived from an EMBL/GenBank/DDBJ whole genome shotgun (WGS) entry which is preliminary data.</text>
</comment>